<keyword evidence="1" id="KW-0812">Transmembrane</keyword>
<organism evidence="2 3">
    <name type="scientific">Gossypium arboreum</name>
    <name type="common">Tree cotton</name>
    <name type="synonym">Gossypium nanking</name>
    <dbReference type="NCBI Taxonomy" id="29729"/>
    <lineage>
        <taxon>Eukaryota</taxon>
        <taxon>Viridiplantae</taxon>
        <taxon>Streptophyta</taxon>
        <taxon>Embryophyta</taxon>
        <taxon>Tracheophyta</taxon>
        <taxon>Spermatophyta</taxon>
        <taxon>Magnoliopsida</taxon>
        <taxon>eudicotyledons</taxon>
        <taxon>Gunneridae</taxon>
        <taxon>Pentapetalae</taxon>
        <taxon>rosids</taxon>
        <taxon>malvids</taxon>
        <taxon>Malvales</taxon>
        <taxon>Malvaceae</taxon>
        <taxon>Malvoideae</taxon>
        <taxon>Gossypium</taxon>
    </lineage>
</organism>
<sequence>MSELDSHYQTNLLKYSEFKYFEYGMYKDLVFLLYVILI</sequence>
<feature type="transmembrane region" description="Helical" evidence="1">
    <location>
        <begin position="20"/>
        <end position="37"/>
    </location>
</feature>
<proteinExistence type="predicted"/>
<evidence type="ECO:0000313" key="3">
    <source>
        <dbReference type="Proteomes" id="UP000032142"/>
    </source>
</evidence>
<dbReference type="EMBL" id="KN458190">
    <property type="protein sequence ID" value="KHG30575.1"/>
    <property type="molecule type" value="Genomic_DNA"/>
</dbReference>
<evidence type="ECO:0000256" key="1">
    <source>
        <dbReference type="SAM" id="Phobius"/>
    </source>
</evidence>
<keyword evidence="3" id="KW-1185">Reference proteome</keyword>
<reference evidence="3" key="1">
    <citation type="submission" date="2014-09" db="EMBL/GenBank/DDBJ databases">
        <authorList>
            <person name="Mudge J."/>
            <person name="Ramaraj T."/>
            <person name="Lindquist I.E."/>
            <person name="Bharti A.K."/>
            <person name="Sundararajan A."/>
            <person name="Cameron C.T."/>
            <person name="Woodward J.E."/>
            <person name="May G.D."/>
            <person name="Brubaker C."/>
            <person name="Broadhvest J."/>
            <person name="Wilkins T.A."/>
        </authorList>
    </citation>
    <scope>NUCLEOTIDE SEQUENCE</scope>
    <source>
        <strain evidence="3">cv. AKA8401</strain>
    </source>
</reference>
<accession>A0A0B0PZR4</accession>
<gene>
    <name evidence="2" type="ORF">F383_11734</name>
</gene>
<keyword evidence="1" id="KW-0472">Membrane</keyword>
<dbReference type="Proteomes" id="UP000032142">
    <property type="component" value="Unassembled WGS sequence"/>
</dbReference>
<evidence type="ECO:0000313" key="2">
    <source>
        <dbReference type="EMBL" id="KHG30575.1"/>
    </source>
</evidence>
<keyword evidence="1" id="KW-1133">Transmembrane helix</keyword>
<protein>
    <submittedName>
        <fullName evidence="2">Uncharacterized protein</fullName>
    </submittedName>
</protein>
<dbReference type="AlphaFoldDB" id="A0A0B0PZR4"/>
<name>A0A0B0PZR4_GOSAR</name>